<sequence length="230" mass="25307">MSGKTSFGLDAIETVPLHEIVFNRITRALMSGQIQQGVKLTSRKLAKELGTSDMPVRSALTRLQALRALEQLPNGSMIVPAMTKDRFSDLMSTRVLVETRAAELAADRMSKQALRALRVASHNLTQAAIDHDIDAYLAQNYEFKFQIYKICGSDSLLFLIETLWLQVGPFLRQFGEQFDGKLSGILALDFHAEIVDALEAGDGKAAADLIRRDISAGAQHLLKEASFSDA</sequence>
<dbReference type="InterPro" id="IPR000524">
    <property type="entry name" value="Tscrpt_reg_HTH_GntR"/>
</dbReference>
<dbReference type="Gene3D" id="1.10.10.10">
    <property type="entry name" value="Winged helix-like DNA-binding domain superfamily/Winged helix DNA-binding domain"/>
    <property type="match status" value="1"/>
</dbReference>
<organism evidence="5 6">
    <name type="scientific">Celeribacter baekdonensis</name>
    <dbReference type="NCBI Taxonomy" id="875171"/>
    <lineage>
        <taxon>Bacteria</taxon>
        <taxon>Pseudomonadati</taxon>
        <taxon>Pseudomonadota</taxon>
        <taxon>Alphaproteobacteria</taxon>
        <taxon>Rhodobacterales</taxon>
        <taxon>Roseobacteraceae</taxon>
        <taxon>Celeribacter</taxon>
    </lineage>
</organism>
<dbReference type="Pfam" id="PF00392">
    <property type="entry name" value="GntR"/>
    <property type="match status" value="1"/>
</dbReference>
<dbReference type="GO" id="GO:0003700">
    <property type="term" value="F:DNA-binding transcription factor activity"/>
    <property type="evidence" value="ECO:0007669"/>
    <property type="project" value="InterPro"/>
</dbReference>
<dbReference type="PANTHER" id="PTHR43537:SF39">
    <property type="entry name" value="HTH-TYPE TRANSCRIPTIONAL REGULATOR MCBR"/>
    <property type="match status" value="1"/>
</dbReference>
<keyword evidence="1" id="KW-0805">Transcription regulation</keyword>
<dbReference type="AlphaFoldDB" id="A0A2R4M5G4"/>
<dbReference type="PROSITE" id="PS50949">
    <property type="entry name" value="HTH_GNTR"/>
    <property type="match status" value="1"/>
</dbReference>
<name>A0A2R4M5G4_9RHOB</name>
<reference evidence="5 6" key="1">
    <citation type="submission" date="2018-03" db="EMBL/GenBank/DDBJ databases">
        <title>The Complete Genome of Celeribacter baekdonensis strain LH4, a Thiosulfate-Oxidizing Alphaproteobacterium Isolated from Gulf of Mexico Continental Slope Sediments.</title>
        <authorList>
            <person name="Flood B.E."/>
            <person name="Bailey J.V."/>
            <person name="Leprich D."/>
        </authorList>
    </citation>
    <scope>NUCLEOTIDE SEQUENCE [LARGE SCALE GENOMIC DNA]</scope>
    <source>
        <strain evidence="5 6">LH4</strain>
    </source>
</reference>
<dbReference type="Pfam" id="PF07729">
    <property type="entry name" value="FCD"/>
    <property type="match status" value="1"/>
</dbReference>
<keyword evidence="2" id="KW-0238">DNA-binding</keyword>
<keyword evidence="3" id="KW-0804">Transcription</keyword>
<dbReference type="SUPFAM" id="SSF48008">
    <property type="entry name" value="GntR ligand-binding domain-like"/>
    <property type="match status" value="1"/>
</dbReference>
<dbReference type="Proteomes" id="UP000241447">
    <property type="component" value="Chromosome"/>
</dbReference>
<evidence type="ECO:0000259" key="4">
    <source>
        <dbReference type="PROSITE" id="PS50949"/>
    </source>
</evidence>
<dbReference type="EMBL" id="CP028475">
    <property type="protein sequence ID" value="AVW92405.1"/>
    <property type="molecule type" value="Genomic_DNA"/>
</dbReference>
<evidence type="ECO:0000256" key="1">
    <source>
        <dbReference type="ARBA" id="ARBA00023015"/>
    </source>
</evidence>
<dbReference type="OrthoDB" id="7618373at2"/>
<feature type="domain" description="HTH gntR-type" evidence="4">
    <location>
        <begin position="15"/>
        <end position="82"/>
    </location>
</feature>
<dbReference type="InterPro" id="IPR036388">
    <property type="entry name" value="WH-like_DNA-bd_sf"/>
</dbReference>
<dbReference type="KEGG" id="cbak:DA792_15970"/>
<dbReference type="InterPro" id="IPR036390">
    <property type="entry name" value="WH_DNA-bd_sf"/>
</dbReference>
<proteinExistence type="predicted"/>
<dbReference type="RefSeq" id="WP_107721032.1">
    <property type="nucleotide sequence ID" value="NZ_CP028475.1"/>
</dbReference>
<dbReference type="InterPro" id="IPR008920">
    <property type="entry name" value="TF_FadR/GntR_C"/>
</dbReference>
<dbReference type="GO" id="GO:0003677">
    <property type="term" value="F:DNA binding"/>
    <property type="evidence" value="ECO:0007669"/>
    <property type="project" value="UniProtKB-KW"/>
</dbReference>
<dbReference type="Gene3D" id="1.20.120.530">
    <property type="entry name" value="GntR ligand-binding domain-like"/>
    <property type="match status" value="1"/>
</dbReference>
<dbReference type="InterPro" id="IPR011711">
    <property type="entry name" value="GntR_C"/>
</dbReference>
<dbReference type="SMART" id="SM00895">
    <property type="entry name" value="FCD"/>
    <property type="match status" value="1"/>
</dbReference>
<evidence type="ECO:0000313" key="6">
    <source>
        <dbReference type="Proteomes" id="UP000241447"/>
    </source>
</evidence>
<dbReference type="SUPFAM" id="SSF46785">
    <property type="entry name" value="Winged helix' DNA-binding domain"/>
    <property type="match status" value="1"/>
</dbReference>
<evidence type="ECO:0000313" key="5">
    <source>
        <dbReference type="EMBL" id="AVW92405.1"/>
    </source>
</evidence>
<gene>
    <name evidence="5" type="ORF">DA792_15970</name>
</gene>
<evidence type="ECO:0000256" key="3">
    <source>
        <dbReference type="ARBA" id="ARBA00023163"/>
    </source>
</evidence>
<protein>
    <submittedName>
        <fullName evidence="5">GntR family transcriptional regulator</fullName>
    </submittedName>
</protein>
<evidence type="ECO:0000256" key="2">
    <source>
        <dbReference type="ARBA" id="ARBA00023125"/>
    </source>
</evidence>
<accession>A0A2R4M5G4</accession>
<dbReference type="PANTHER" id="PTHR43537">
    <property type="entry name" value="TRANSCRIPTIONAL REGULATOR, GNTR FAMILY"/>
    <property type="match status" value="1"/>
</dbReference>